<accession>A0ABR7SU35</accession>
<feature type="signal peptide" evidence="1">
    <location>
        <begin position="1"/>
        <end position="30"/>
    </location>
</feature>
<protein>
    <recommendedName>
        <fullName evidence="4">Secreted protein</fullName>
    </recommendedName>
</protein>
<evidence type="ECO:0000256" key="1">
    <source>
        <dbReference type="SAM" id="SignalP"/>
    </source>
</evidence>
<name>A0ABR7SU35_9ACTN</name>
<dbReference type="EMBL" id="JACTVJ010000031">
    <property type="protein sequence ID" value="MBC9718999.1"/>
    <property type="molecule type" value="Genomic_DNA"/>
</dbReference>
<dbReference type="InterPro" id="IPR006311">
    <property type="entry name" value="TAT_signal"/>
</dbReference>
<comment type="caution">
    <text evidence="2">The sequence shown here is derived from an EMBL/GenBank/DDBJ whole genome shotgun (WGS) entry which is preliminary data.</text>
</comment>
<evidence type="ECO:0008006" key="4">
    <source>
        <dbReference type="Google" id="ProtNLM"/>
    </source>
</evidence>
<sequence length="190" mass="21067">MPRRSLALRALLAGCSAALALTALPAAAHAAPADEGELVAQFERLLCPPEEELAAKPVGAERLKALDSWQSMQPYDWQGGISAYREARQRVWPLHGGDLNEANRTLICGDPTAFGEHVRNAILDRKGDLKDGCATEEGVQRFWEYKAMTLQAVEDEDWAALDRLMPNWRNPVEFVRSYHLTPCTELVGRA</sequence>
<reference evidence="2 3" key="1">
    <citation type="submission" date="2020-08" db="EMBL/GenBank/DDBJ databases">
        <title>Genemic of Streptomyces polyaspartic.</title>
        <authorList>
            <person name="Liu W."/>
        </authorList>
    </citation>
    <scope>NUCLEOTIDE SEQUENCE [LARGE SCALE GENOMIC DNA]</scope>
    <source>
        <strain evidence="2 3">TRM66268-LWL</strain>
    </source>
</reference>
<evidence type="ECO:0000313" key="3">
    <source>
        <dbReference type="Proteomes" id="UP000642284"/>
    </source>
</evidence>
<gene>
    <name evidence="2" type="ORF">H9Y04_41385</name>
</gene>
<keyword evidence="1" id="KW-0732">Signal</keyword>
<dbReference type="Proteomes" id="UP000642284">
    <property type="component" value="Unassembled WGS sequence"/>
</dbReference>
<dbReference type="RefSeq" id="WP_187819426.1">
    <property type="nucleotide sequence ID" value="NZ_JACTVJ010000031.1"/>
</dbReference>
<organism evidence="2 3">
    <name type="scientific">Streptomyces polyasparticus</name>
    <dbReference type="NCBI Taxonomy" id="2767826"/>
    <lineage>
        <taxon>Bacteria</taxon>
        <taxon>Bacillati</taxon>
        <taxon>Actinomycetota</taxon>
        <taxon>Actinomycetes</taxon>
        <taxon>Kitasatosporales</taxon>
        <taxon>Streptomycetaceae</taxon>
        <taxon>Streptomyces</taxon>
    </lineage>
</organism>
<proteinExistence type="predicted"/>
<dbReference type="PROSITE" id="PS51318">
    <property type="entry name" value="TAT"/>
    <property type="match status" value="1"/>
</dbReference>
<feature type="chain" id="PRO_5046619061" description="Secreted protein" evidence="1">
    <location>
        <begin position="31"/>
        <end position="190"/>
    </location>
</feature>
<keyword evidence="3" id="KW-1185">Reference proteome</keyword>
<evidence type="ECO:0000313" key="2">
    <source>
        <dbReference type="EMBL" id="MBC9718999.1"/>
    </source>
</evidence>